<dbReference type="Proteomes" id="UP000290378">
    <property type="component" value="Unassembled WGS sequence"/>
</dbReference>
<organism evidence="1 2">
    <name type="scientific">Arcobacter cloacae</name>
    <dbReference type="NCBI Taxonomy" id="1054034"/>
    <lineage>
        <taxon>Bacteria</taxon>
        <taxon>Pseudomonadati</taxon>
        <taxon>Campylobacterota</taxon>
        <taxon>Epsilonproteobacteria</taxon>
        <taxon>Campylobacterales</taxon>
        <taxon>Arcobacteraceae</taxon>
        <taxon>Arcobacter</taxon>
    </lineage>
</organism>
<name>A0A6M8NMQ7_9BACT</name>
<dbReference type="EMBL" id="NXII01000006">
    <property type="protein sequence ID" value="RXI41706.1"/>
    <property type="molecule type" value="Genomic_DNA"/>
</dbReference>
<dbReference type="AlphaFoldDB" id="A0A6M8NMQ7"/>
<protein>
    <submittedName>
        <fullName evidence="1">Uncharacterized protein</fullName>
    </submittedName>
</protein>
<reference evidence="1 2" key="1">
    <citation type="submission" date="2017-09" db="EMBL/GenBank/DDBJ databases">
        <title>Genomics of the genus Arcobacter.</title>
        <authorList>
            <person name="Perez-Cataluna A."/>
            <person name="Figueras M.J."/>
            <person name="Salas-Masso N."/>
        </authorList>
    </citation>
    <scope>NUCLEOTIDE SEQUENCE [LARGE SCALE GENOMIC DNA]</scope>
    <source>
        <strain evidence="1 2">CECT 7834</strain>
    </source>
</reference>
<comment type="caution">
    <text evidence="1">The sequence shown here is derived from an EMBL/GenBank/DDBJ whole genome shotgun (WGS) entry which is preliminary data.</text>
</comment>
<dbReference type="InterPro" id="IPR019650">
    <property type="entry name" value="DUF2513"/>
</dbReference>
<keyword evidence="2" id="KW-1185">Reference proteome</keyword>
<evidence type="ECO:0000313" key="2">
    <source>
        <dbReference type="Proteomes" id="UP000290378"/>
    </source>
</evidence>
<proteinExistence type="predicted"/>
<dbReference type="RefSeq" id="WP_129013369.1">
    <property type="nucleotide sequence ID" value="NZ_CBCSEI010000007.1"/>
</dbReference>
<accession>A0A6M8NMQ7</accession>
<evidence type="ECO:0000313" key="1">
    <source>
        <dbReference type="EMBL" id="RXI41706.1"/>
    </source>
</evidence>
<dbReference type="Pfam" id="PF10711">
    <property type="entry name" value="DUF2513"/>
    <property type="match status" value="1"/>
</dbReference>
<gene>
    <name evidence="1" type="ORF">CP963_06290</name>
</gene>
<sequence>MKRDLDLIRQIMLTLEEKMEYGKNFKSAQLIEVMQDKTLSAEKLAYHIGLLVESDFIKAKEHKYYGDEPIDYLINTITSQGQDFIDTIRQDTTWNKIKEKAYDIGGFSLSLLVDIGKEYLKKQIGS</sequence>